<proteinExistence type="predicted"/>
<dbReference type="GO" id="GO:0016301">
    <property type="term" value="F:kinase activity"/>
    <property type="evidence" value="ECO:0007669"/>
    <property type="project" value="UniProtKB-KW"/>
</dbReference>
<accession>G7UUS6</accession>
<sequence length="172" mass="18638">MDDGQLGRLIAQHDWASTSLGPIDDWPDALRTAVALMLQSPVPIVTLWGREGVMIYNDAYSRFVGERHPSLLGSNVREGWGEIASFNDNVVSHVLLGNQPLSYTKPSVSKPHAAAQAHVGVRKNPATICGSFWSRRRARLTAAFIVALGLHGGFGNACLDVVPDQLVRVEVS</sequence>
<gene>
    <name evidence="1" type="ordered locus">DSC_14525</name>
</gene>
<dbReference type="EMBL" id="CP003093">
    <property type="protein sequence ID" value="AER57549.1"/>
    <property type="molecule type" value="Genomic_DNA"/>
</dbReference>
<organism evidence="1 2">
    <name type="scientific">Pseudoxanthomonas spadix (strain BD-a59)</name>
    <dbReference type="NCBI Taxonomy" id="1045855"/>
    <lineage>
        <taxon>Bacteria</taxon>
        <taxon>Pseudomonadati</taxon>
        <taxon>Pseudomonadota</taxon>
        <taxon>Gammaproteobacteria</taxon>
        <taxon>Lysobacterales</taxon>
        <taxon>Lysobacteraceae</taxon>
        <taxon>Pseudoxanthomonas</taxon>
    </lineage>
</organism>
<dbReference type="eggNOG" id="COG4191">
    <property type="taxonomic scope" value="Bacteria"/>
</dbReference>
<dbReference type="HOGENOM" id="CLU_1553988_0_0_6"/>
<keyword evidence="1" id="KW-0808">Transferase</keyword>
<reference evidence="1 2" key="1">
    <citation type="journal article" date="2012" name="J. Bacteriol.">
        <title>Complete Genome Sequence of the BTEX-Degrading Bacterium Pseudoxanthomonas spadix BD-a59.</title>
        <authorList>
            <person name="Lee S.H."/>
            <person name="Jin H.M."/>
            <person name="Lee H.J."/>
            <person name="Kim J.M."/>
            <person name="Jeon C.O."/>
        </authorList>
    </citation>
    <scope>NUCLEOTIDE SEQUENCE [LARGE SCALE GENOMIC DNA]</scope>
    <source>
        <strain evidence="1 2">BD-a59</strain>
    </source>
</reference>
<keyword evidence="1" id="KW-0418">Kinase</keyword>
<dbReference type="KEGG" id="psd:DSC_14525"/>
<protein>
    <submittedName>
        <fullName evidence="1">Signal transduction histidine kinase</fullName>
    </submittedName>
</protein>
<dbReference type="Gene3D" id="3.30.450.20">
    <property type="entry name" value="PAS domain"/>
    <property type="match status" value="1"/>
</dbReference>
<dbReference type="AlphaFoldDB" id="G7UUS6"/>
<evidence type="ECO:0000313" key="2">
    <source>
        <dbReference type="Proteomes" id="UP000005870"/>
    </source>
</evidence>
<name>G7UUS6_PSEUP</name>
<evidence type="ECO:0000313" key="1">
    <source>
        <dbReference type="EMBL" id="AER57549.1"/>
    </source>
</evidence>
<keyword evidence="2" id="KW-1185">Reference proteome</keyword>
<dbReference type="Proteomes" id="UP000005870">
    <property type="component" value="Chromosome"/>
</dbReference>
<dbReference type="STRING" id="1045855.DSC_14525"/>